<evidence type="ECO:0000259" key="3">
    <source>
        <dbReference type="Pfam" id="PF02517"/>
    </source>
</evidence>
<name>A0AAW8T2S8_9ENTE</name>
<evidence type="ECO:0000256" key="2">
    <source>
        <dbReference type="SAM" id="Phobius"/>
    </source>
</evidence>
<dbReference type="AlphaFoldDB" id="A0AAW8T2S8"/>
<feature type="transmembrane region" description="Helical" evidence="2">
    <location>
        <begin position="220"/>
        <end position="239"/>
    </location>
</feature>
<sequence length="244" mass="27411">MENHLTRLKLYFFYFVIIIGYLILPSIASAITGFSSGAVVTAFSQVVFIVLSFMMINRYRLNKFWHFEKLSGAKMPPLLLLLPAIFPIAADLLFMRVGDFSFQKLGISLITSSLTGITEEFVFRGVLLSGFLLVYQSKGIWKPIMISSFLFGAVHFLNLLSTTQVSPKLVILQVVYATFLGVFLASQFLVSKNLLLPIVTHTLIDLFSFVEHPLNGTQTVVFLLLYGIVPLIFGVYFLMRGKSK</sequence>
<dbReference type="GO" id="GO:0080120">
    <property type="term" value="P:CAAX-box protein maturation"/>
    <property type="evidence" value="ECO:0007669"/>
    <property type="project" value="UniProtKB-ARBA"/>
</dbReference>
<reference evidence="4" key="1">
    <citation type="submission" date="2023-03" db="EMBL/GenBank/DDBJ databases">
        <authorList>
            <person name="Shen W."/>
            <person name="Cai J."/>
        </authorList>
    </citation>
    <scope>NUCLEOTIDE SEQUENCE</scope>
    <source>
        <strain evidence="4">B646-2</strain>
    </source>
</reference>
<keyword evidence="4" id="KW-0482">Metalloprotease</keyword>
<evidence type="ECO:0000313" key="5">
    <source>
        <dbReference type="Proteomes" id="UP001249240"/>
    </source>
</evidence>
<dbReference type="Proteomes" id="UP001249240">
    <property type="component" value="Unassembled WGS sequence"/>
</dbReference>
<feature type="transmembrane region" description="Helical" evidence="2">
    <location>
        <begin position="12"/>
        <end position="31"/>
    </location>
</feature>
<keyword evidence="4" id="KW-0645">Protease</keyword>
<comment type="similarity">
    <text evidence="1">Belongs to the UPF0177 family.</text>
</comment>
<dbReference type="GO" id="GO:0008237">
    <property type="term" value="F:metallopeptidase activity"/>
    <property type="evidence" value="ECO:0007669"/>
    <property type="project" value="UniProtKB-KW"/>
</dbReference>
<accession>A0AAW8T2S8</accession>
<comment type="caution">
    <text evidence="4">The sequence shown here is derived from an EMBL/GenBank/DDBJ whole genome shotgun (WGS) entry which is preliminary data.</text>
</comment>
<evidence type="ECO:0000313" key="4">
    <source>
        <dbReference type="EMBL" id="MDT2540212.1"/>
    </source>
</evidence>
<dbReference type="EMBL" id="JARPXM010000030">
    <property type="protein sequence ID" value="MDT2540212.1"/>
    <property type="molecule type" value="Genomic_DNA"/>
</dbReference>
<feature type="transmembrane region" description="Helical" evidence="2">
    <location>
        <begin position="140"/>
        <end position="157"/>
    </location>
</feature>
<feature type="transmembrane region" description="Helical" evidence="2">
    <location>
        <begin position="37"/>
        <end position="56"/>
    </location>
</feature>
<keyword evidence="4" id="KW-0378">Hydrolase</keyword>
<dbReference type="Pfam" id="PF02517">
    <property type="entry name" value="Rce1-like"/>
    <property type="match status" value="1"/>
</dbReference>
<organism evidence="4 5">
    <name type="scientific">Enterococcus raffinosus</name>
    <dbReference type="NCBI Taxonomy" id="71452"/>
    <lineage>
        <taxon>Bacteria</taxon>
        <taxon>Bacillati</taxon>
        <taxon>Bacillota</taxon>
        <taxon>Bacilli</taxon>
        <taxon>Lactobacillales</taxon>
        <taxon>Enterococcaceae</taxon>
        <taxon>Enterococcus</taxon>
    </lineage>
</organism>
<feature type="domain" description="CAAX prenyl protease 2/Lysostaphin resistance protein A-like" evidence="3">
    <location>
        <begin position="105"/>
        <end position="207"/>
    </location>
</feature>
<dbReference type="RefSeq" id="WP_010746306.1">
    <property type="nucleotide sequence ID" value="NZ_BAAAXM010000008.1"/>
</dbReference>
<keyword evidence="2" id="KW-0472">Membrane</keyword>
<proteinExistence type="inferred from homology"/>
<keyword evidence="2" id="KW-1133">Transmembrane helix</keyword>
<dbReference type="InterPro" id="IPR003675">
    <property type="entry name" value="Rce1/LyrA-like_dom"/>
</dbReference>
<evidence type="ECO:0000256" key="1">
    <source>
        <dbReference type="ARBA" id="ARBA00009067"/>
    </source>
</evidence>
<protein>
    <submittedName>
        <fullName evidence="4">CPBP family intramembrane metalloprotease</fullName>
    </submittedName>
</protein>
<feature type="transmembrane region" description="Helical" evidence="2">
    <location>
        <begin position="169"/>
        <end position="190"/>
    </location>
</feature>
<keyword evidence="2" id="KW-0812">Transmembrane</keyword>
<dbReference type="GO" id="GO:0004175">
    <property type="term" value="F:endopeptidase activity"/>
    <property type="evidence" value="ECO:0007669"/>
    <property type="project" value="UniProtKB-ARBA"/>
</dbReference>
<feature type="transmembrane region" description="Helical" evidence="2">
    <location>
        <begin position="77"/>
        <end position="95"/>
    </location>
</feature>
<gene>
    <name evidence="4" type="ORF">P7D78_19085</name>
</gene>